<gene>
    <name evidence="2" type="ORF">RN607_13815</name>
</gene>
<dbReference type="AlphaFoldDB" id="A0AA96FD16"/>
<proteinExistence type="predicted"/>
<organism evidence="2">
    <name type="scientific">Demequina capsici</name>
    <dbReference type="NCBI Taxonomy" id="3075620"/>
    <lineage>
        <taxon>Bacteria</taxon>
        <taxon>Bacillati</taxon>
        <taxon>Actinomycetota</taxon>
        <taxon>Actinomycetes</taxon>
        <taxon>Micrococcales</taxon>
        <taxon>Demequinaceae</taxon>
        <taxon>Demequina</taxon>
    </lineage>
</organism>
<sequence>MSELRDMLRSGMDDAGARVADRVASSSAEDLDWSRIQRGRRTRLAWRGGVAVGAVVAVVAIAVALRPAAPEHFEPAVTPSPTYSLTIDASTPVVDAAFAVGDHAVACGDRLTLTPGVTVQQPGVLPAGTTLTSDSHDVAGADGGAVYVTAVDGGGIYPIASTVWDATVTLGAGAQATEPLRLRTMSVASTGEVVTGLVPSMDYATSSATSVLSSPPAGFVQASSYADTAGIAISGSCGSSTDDGYLAGGDESVTLVAQLVDAQGAPVATWVYQRAGDPEALVGPTTLGDVSLACGATLPRSISTGVDVQDLANLYVGTSFGTNGTPISGDPTARAGWDTVFGRVFAATETHSEYTFYATVVVTRDGVIVTSEPLWVFPATTEDDVPSDVRVGASPLLPGVCQTGETTASGWSDGSGVGETAYQVHFAMIAVDASGLVVGSWFDPGGAPYAFSVAHEAGAQVDGAGGA</sequence>
<feature type="transmembrane region" description="Helical" evidence="1">
    <location>
        <begin position="44"/>
        <end position="65"/>
    </location>
</feature>
<dbReference type="Proteomes" id="UP001303408">
    <property type="component" value="Chromosome"/>
</dbReference>
<accession>A0AA96FD16</accession>
<keyword evidence="1" id="KW-1133">Transmembrane helix</keyword>
<keyword evidence="1" id="KW-0472">Membrane</keyword>
<evidence type="ECO:0000256" key="1">
    <source>
        <dbReference type="SAM" id="Phobius"/>
    </source>
</evidence>
<name>A0AA96FD16_9MICO</name>
<dbReference type="RefSeq" id="WP_313543212.1">
    <property type="nucleotide sequence ID" value="NZ_CP134880.1"/>
</dbReference>
<dbReference type="EMBL" id="CP134880">
    <property type="protein sequence ID" value="WNM27262.1"/>
    <property type="molecule type" value="Genomic_DNA"/>
</dbReference>
<reference evidence="2" key="1">
    <citation type="submission" date="2023-09" db="EMBL/GenBank/DDBJ databases">
        <title>Demequina sp. a novel bacteria isolated from Capsicum annuum.</title>
        <authorList>
            <person name="Humaira Z."/>
            <person name="Lee J."/>
            <person name="Cho D."/>
        </authorList>
    </citation>
    <scope>NUCLEOTIDE SEQUENCE</scope>
    <source>
        <strain evidence="2">PMTSA13</strain>
    </source>
</reference>
<evidence type="ECO:0000313" key="2">
    <source>
        <dbReference type="EMBL" id="WNM27262.1"/>
    </source>
</evidence>
<protein>
    <submittedName>
        <fullName evidence="2">Uncharacterized protein</fullName>
    </submittedName>
</protein>
<keyword evidence="1" id="KW-0812">Transmembrane</keyword>
<dbReference type="KEGG" id="dcp:RN607_13815"/>